<dbReference type="GO" id="GO:0046982">
    <property type="term" value="F:protein heterodimerization activity"/>
    <property type="evidence" value="ECO:0007669"/>
    <property type="project" value="InterPro"/>
</dbReference>
<evidence type="ECO:0000313" key="4">
    <source>
        <dbReference type="EMBL" id="NDV35822.1"/>
    </source>
</evidence>
<proteinExistence type="inferred from homology"/>
<dbReference type="InterPro" id="IPR002119">
    <property type="entry name" value="Histone_H2A"/>
</dbReference>
<keyword evidence="1" id="KW-0544">Nucleosome core</keyword>
<dbReference type="SMART" id="SM00414">
    <property type="entry name" value="H2A"/>
    <property type="match status" value="1"/>
</dbReference>
<dbReference type="GO" id="GO:0005634">
    <property type="term" value="C:nucleus"/>
    <property type="evidence" value="ECO:0007669"/>
    <property type="project" value="UniProtKB-SubCell"/>
</dbReference>
<protein>
    <recommendedName>
        <fullName evidence="1">Histone H2A</fullName>
    </recommendedName>
</protein>
<dbReference type="GO" id="GO:0030527">
    <property type="term" value="F:structural constituent of chromatin"/>
    <property type="evidence" value="ECO:0007669"/>
    <property type="project" value="InterPro"/>
</dbReference>
<dbReference type="CDD" id="cd00074">
    <property type="entry name" value="HFD_H2A"/>
    <property type="match status" value="1"/>
</dbReference>
<accession>A0A6B2LFJ4</accession>
<reference evidence="4" key="1">
    <citation type="journal article" date="2020" name="J. Eukaryot. Microbiol.">
        <title>De novo Sequencing, Assembly and Annotation of the Transcriptome for the Free-Living Testate Amoeba Arcella intermedia.</title>
        <authorList>
            <person name="Ribeiro G.M."/>
            <person name="Porfirio-Sousa A.L."/>
            <person name="Maurer-Alcala X.X."/>
            <person name="Katz L.A."/>
            <person name="Lahr D.J.G."/>
        </authorList>
    </citation>
    <scope>NUCLEOTIDE SEQUENCE</scope>
</reference>
<comment type="similarity">
    <text evidence="1">Belongs to the histone H2A family.</text>
</comment>
<comment type="subunit">
    <text evidence="1">The nucleosome is a histone octamer containing two molecules each of H2A, H2B, H3 and H4 assembled in one H3-H4 heterotetramer and two H2A-H2B heterodimers. The octamer wraps approximately 147 bp of DNA.</text>
</comment>
<dbReference type="Gene3D" id="1.10.20.10">
    <property type="entry name" value="Histone, subunit A"/>
    <property type="match status" value="1"/>
</dbReference>
<dbReference type="GO" id="GO:0003677">
    <property type="term" value="F:DNA binding"/>
    <property type="evidence" value="ECO:0007669"/>
    <property type="project" value="UniProtKB-KW"/>
</dbReference>
<dbReference type="AlphaFoldDB" id="A0A6B2LFJ4"/>
<dbReference type="PANTHER" id="PTHR23430">
    <property type="entry name" value="HISTONE H2A"/>
    <property type="match status" value="1"/>
</dbReference>
<organism evidence="4">
    <name type="scientific">Arcella intermedia</name>
    <dbReference type="NCBI Taxonomy" id="1963864"/>
    <lineage>
        <taxon>Eukaryota</taxon>
        <taxon>Amoebozoa</taxon>
        <taxon>Tubulinea</taxon>
        <taxon>Elardia</taxon>
        <taxon>Arcellinida</taxon>
        <taxon>Sphaerothecina</taxon>
        <taxon>Arcellidae</taxon>
        <taxon>Arcella</taxon>
    </lineage>
</organism>
<dbReference type="PRINTS" id="PR00620">
    <property type="entry name" value="HISTONEH2A"/>
</dbReference>
<keyword evidence="1" id="KW-0238">DNA-binding</keyword>
<feature type="compositionally biased region" description="Basic residues" evidence="2">
    <location>
        <begin position="183"/>
        <end position="197"/>
    </location>
</feature>
<dbReference type="InterPro" id="IPR009072">
    <property type="entry name" value="Histone-fold"/>
</dbReference>
<dbReference type="EMBL" id="GIBP01006853">
    <property type="protein sequence ID" value="NDV35822.1"/>
    <property type="molecule type" value="Transcribed_RNA"/>
</dbReference>
<sequence>MSPSSPTSPKRLSQAKRAGLIFPPKRFTNRLKAGNYAKRIGLGSGLYLAAILEYLVAEVVELAGKAAYDNSKRRISPRHIMMAVRNDAELSDLLKEVHFKESGVLPSIPRILLHTIQQRRKLQRDGELPSDNVLSSQVEEVTPQGDSLIFAENPASQSGKVLIQAIKKEKRVREVEEDEEERKKRKKEKKDKKRKSSLKQEKEKEKKSKSKSDESASKERKEKEERKKRKKSGSDSPSPKSY</sequence>
<keyword evidence="1" id="KW-0158">Chromosome</keyword>
<dbReference type="Pfam" id="PF00125">
    <property type="entry name" value="Histone"/>
    <property type="match status" value="1"/>
</dbReference>
<evidence type="ECO:0000256" key="1">
    <source>
        <dbReference type="RuleBase" id="RU003767"/>
    </source>
</evidence>
<evidence type="ECO:0000256" key="2">
    <source>
        <dbReference type="SAM" id="MobiDB-lite"/>
    </source>
</evidence>
<dbReference type="GO" id="GO:0000786">
    <property type="term" value="C:nucleosome"/>
    <property type="evidence" value="ECO:0007669"/>
    <property type="project" value="UniProtKB-KW"/>
</dbReference>
<evidence type="ECO:0000259" key="3">
    <source>
        <dbReference type="Pfam" id="PF00125"/>
    </source>
</evidence>
<dbReference type="SUPFAM" id="SSF47113">
    <property type="entry name" value="Histone-fold"/>
    <property type="match status" value="1"/>
</dbReference>
<feature type="compositionally biased region" description="Basic and acidic residues" evidence="2">
    <location>
        <begin position="198"/>
        <end position="225"/>
    </location>
</feature>
<keyword evidence="1" id="KW-0539">Nucleus</keyword>
<feature type="domain" description="Core Histone H2A/H2B/H3" evidence="3">
    <location>
        <begin position="38"/>
        <end position="85"/>
    </location>
</feature>
<comment type="subcellular location">
    <subcellularLocation>
        <location evidence="1">Nucleus</location>
    </subcellularLocation>
</comment>
<name>A0A6B2LFJ4_9EUKA</name>
<feature type="region of interest" description="Disordered" evidence="2">
    <location>
        <begin position="168"/>
        <end position="242"/>
    </location>
</feature>
<dbReference type="InterPro" id="IPR007125">
    <property type="entry name" value="H2A/H2B/H3"/>
</dbReference>